<protein>
    <recommendedName>
        <fullName evidence="3 7">Capsid protein</fullName>
    </recommendedName>
</protein>
<feature type="non-terminal residue" evidence="9">
    <location>
        <position position="1"/>
    </location>
</feature>
<dbReference type="InterPro" id="IPR004219">
    <property type="entry name" value="TTvirus_Unk"/>
</dbReference>
<dbReference type="GO" id="GO:0039615">
    <property type="term" value="C:T=1 icosahedral viral capsid"/>
    <property type="evidence" value="ECO:0007669"/>
    <property type="project" value="UniProtKB-UniRule"/>
</dbReference>
<evidence type="ECO:0000256" key="3">
    <source>
        <dbReference type="ARBA" id="ARBA00018091"/>
    </source>
</evidence>
<dbReference type="EMBL" id="KP296822">
    <property type="protein sequence ID" value="AJP36535.1"/>
    <property type="molecule type" value="Genomic_DNA"/>
</dbReference>
<evidence type="ECO:0000256" key="7">
    <source>
        <dbReference type="RuleBase" id="RU361230"/>
    </source>
</evidence>
<evidence type="ECO:0000256" key="5">
    <source>
        <dbReference type="ARBA" id="ARBA00022561"/>
    </source>
</evidence>
<reference evidence="9" key="1">
    <citation type="journal article" date="2015" name="J. Virol.">
        <title>Local Virus Extinctions following a Host Population Bottleneck.</title>
        <authorList>
            <person name="Kapusinszky B."/>
            <person name="Mulvaney U."/>
            <person name="Jasinska A.J."/>
            <person name="Deng X."/>
            <person name="Freimer N."/>
            <person name="Delwart E."/>
        </authorList>
    </citation>
    <scope>NUCLEOTIDE SEQUENCE</scope>
    <source>
        <strain evidence="9">VGA00149</strain>
    </source>
</reference>
<proteinExistence type="inferred from homology"/>
<evidence type="ECO:0000256" key="8">
    <source>
        <dbReference type="SAM" id="Coils"/>
    </source>
</evidence>
<keyword evidence="4 7" id="KW-1140">T=1 icosahedral capsid protein</keyword>
<evidence type="ECO:0000256" key="4">
    <source>
        <dbReference type="ARBA" id="ARBA00022431"/>
    </source>
</evidence>
<sequence>TPATTAWRWGWWGRRGRRWPARRGRGRWMARRRYRRGARRTRRGRKRVRRRWVGRRRRRRTYRRRPWVRRRRPRRRRLLTLKQWQPQTNVRLTVRGILPFMVFGPKRTQRNYTMWQDTVPPERESYGGSFATYRFSMQTLYDEYMRLRNWWSRSNTHLDLVRYTGVSFRLYRHTHRDYIVSYSLETPMETSISTHMSLHPMRQLFQSKHRTVPSFYTKPGGKPYITLKARPPRLMKTQWYFQHDFCNVGLILLRAACCNLTNPWMAPSAPTPCLTIYAISNGSHEHLSINADNTHKEYRQHMLQKLYNNPQHLYNNHFRRHWSTVGLKEDSAQQTKPFTWENVLDKDTIQKIQRKITEQRERETQSVSTKREKAGFRENHNEDETFNYTWGIYSPILLNTEPGFPELSVPYSKVRYNPIADRGSGNAIWIETLTKDNCHFSSQYECLIKDAPLWLCLYGYLDWCTKYKKNKEVYLNYRVGIRCPYTVPQLYSHDTPTKGWIPLSTNFMNGKMPGGSTTIPLRLQNNWYPMIYHQEEIIEELVASGPFAPRDHGPVVTSSDITIGYKFGFRLGGNYIAPKQVGDPCKQAVHELPAPGGGDYLREVQITDPTRVGPHYQFHPWDLRRGLFSEKSLKRVREDSDVETDVWRPSKYAKPDPPAEGRGLAELCSSVLRDLLQETQHSQSPFSQAHPKTPEETQTLDLQRLQREIRQQQQQQSNLQKGIKNLVLEMVKYQRHLGVDPCLR</sequence>
<feature type="coiled-coil region" evidence="8">
    <location>
        <begin position="695"/>
        <end position="722"/>
    </location>
</feature>
<evidence type="ECO:0000313" key="9">
    <source>
        <dbReference type="EMBL" id="AJP36535.1"/>
    </source>
</evidence>
<evidence type="ECO:0000256" key="1">
    <source>
        <dbReference type="ARBA" id="ARBA00004328"/>
    </source>
</evidence>
<keyword evidence="5 7" id="KW-0167">Capsid protein</keyword>
<feature type="non-terminal residue" evidence="9">
    <location>
        <position position="744"/>
    </location>
</feature>
<keyword evidence="6 7" id="KW-0946">Virion</keyword>
<evidence type="ECO:0000256" key="2">
    <source>
        <dbReference type="ARBA" id="ARBA00006131"/>
    </source>
</evidence>
<dbReference type="Pfam" id="PF02956">
    <property type="entry name" value="TT_ORF1"/>
    <property type="match status" value="1"/>
</dbReference>
<comment type="function">
    <text evidence="7">Self-assembles to form an icosahedral capsid.</text>
</comment>
<evidence type="ECO:0000256" key="6">
    <source>
        <dbReference type="ARBA" id="ARBA00022844"/>
    </source>
</evidence>
<name>A0A0C5IBI0_9VIRU</name>
<comment type="similarity">
    <text evidence="2 7">Belongs to the anelloviridae capsid protein family.</text>
</comment>
<comment type="subcellular location">
    <subcellularLocation>
        <location evidence="1 7">Virion</location>
    </subcellularLocation>
</comment>
<keyword evidence="8" id="KW-0175">Coiled coil</keyword>
<accession>A0A0C5IBI0</accession>
<organism evidence="9">
    <name type="scientific">Simian torque teno virus</name>
    <dbReference type="NCBI Taxonomy" id="1619217"/>
    <lineage>
        <taxon>Viruses</taxon>
        <taxon>Monodnaviria</taxon>
        <taxon>Shotokuvirae</taxon>
        <taxon>Commensaviricota</taxon>
        <taxon>Cardeaviricetes</taxon>
        <taxon>Sanitavirales</taxon>
        <taxon>Anelloviridae</taxon>
        <taxon>Alphatorquevirus</taxon>
    </lineage>
</organism>